<name>A0A2U1D428_9LACO</name>
<evidence type="ECO:0000256" key="1">
    <source>
        <dbReference type="SAM" id="Phobius"/>
    </source>
</evidence>
<comment type="caution">
    <text evidence="2">The sequence shown here is derived from an EMBL/GenBank/DDBJ whole genome shotgun (WGS) entry which is preliminary data.</text>
</comment>
<dbReference type="RefSeq" id="WP_089940140.1">
    <property type="nucleotide sequence ID" value="NZ_CAKOEW010000007.1"/>
</dbReference>
<dbReference type="EMBL" id="QEKT01000013">
    <property type="protein sequence ID" value="PVY82359.1"/>
    <property type="molecule type" value="Genomic_DNA"/>
</dbReference>
<reference evidence="2 3" key="1">
    <citation type="submission" date="2018-04" db="EMBL/GenBank/DDBJ databases">
        <title>Genomic Encyclopedia of Type Strains, Phase IV (KMG-IV): sequencing the most valuable type-strain genomes for metagenomic binning, comparative biology and taxonomic classification.</title>
        <authorList>
            <person name="Goeker M."/>
        </authorList>
    </citation>
    <scope>NUCLEOTIDE SEQUENCE [LARGE SCALE GENOMIC DNA]</scope>
    <source>
        <strain evidence="2 3">DSM 28795</strain>
    </source>
</reference>
<dbReference type="NCBIfam" id="TIGR02359">
    <property type="entry name" value="thiW"/>
    <property type="match status" value="1"/>
</dbReference>
<keyword evidence="1" id="KW-1133">Transmembrane helix</keyword>
<gene>
    <name evidence="2" type="ORF">C7384_11314</name>
</gene>
<feature type="transmembrane region" description="Helical" evidence="1">
    <location>
        <begin position="100"/>
        <end position="118"/>
    </location>
</feature>
<evidence type="ECO:0000313" key="3">
    <source>
        <dbReference type="Proteomes" id="UP000245433"/>
    </source>
</evidence>
<feature type="transmembrane region" description="Helical" evidence="1">
    <location>
        <begin position="39"/>
        <end position="64"/>
    </location>
</feature>
<feature type="transmembrane region" description="Helical" evidence="1">
    <location>
        <begin position="6"/>
        <end position="27"/>
    </location>
</feature>
<dbReference type="OrthoDB" id="5516776at2"/>
<dbReference type="InterPro" id="IPR012652">
    <property type="entry name" value="ThiW"/>
</dbReference>
<dbReference type="Pfam" id="PF09512">
    <property type="entry name" value="ThiW"/>
    <property type="match status" value="1"/>
</dbReference>
<dbReference type="Gene3D" id="1.10.1760.20">
    <property type="match status" value="1"/>
</dbReference>
<dbReference type="PIRSF" id="PIRSF024534">
    <property type="entry name" value="ThiW"/>
    <property type="match status" value="1"/>
</dbReference>
<accession>A0A2U1D428</accession>
<organism evidence="2 3">
    <name type="scientific">Convivina intestini</name>
    <dbReference type="NCBI Taxonomy" id="1505726"/>
    <lineage>
        <taxon>Bacteria</taxon>
        <taxon>Bacillati</taxon>
        <taxon>Bacillota</taxon>
        <taxon>Bacilli</taxon>
        <taxon>Lactobacillales</taxon>
        <taxon>Lactobacillaceae</taxon>
        <taxon>Convivina</taxon>
    </lineage>
</organism>
<feature type="transmembrane region" description="Helical" evidence="1">
    <location>
        <begin position="124"/>
        <end position="149"/>
    </location>
</feature>
<feature type="transmembrane region" description="Helical" evidence="1">
    <location>
        <begin position="70"/>
        <end position="88"/>
    </location>
</feature>
<proteinExistence type="predicted"/>
<dbReference type="AlphaFoldDB" id="A0A2U1D428"/>
<keyword evidence="3" id="KW-1185">Reference proteome</keyword>
<keyword evidence="1" id="KW-0812">Transmembrane</keyword>
<sequence length="166" mass="18174">MNKRVKKLAVVAVMIALDVVLTSVFRIEGMAPMSSVMNIIAAVLLGPVYAFLMALITAIIRIFLLGVPPLALTGAIFGAIGASFAYRYGQRMYWAMIGEFIGTGIIGSLLSYPLMVWYTGSQQALYWLVYTPRFIGATLIGAGIAYFVLKNLLNQQKIGLIQQLFK</sequence>
<dbReference type="Proteomes" id="UP000245433">
    <property type="component" value="Unassembled WGS sequence"/>
</dbReference>
<evidence type="ECO:0000313" key="2">
    <source>
        <dbReference type="EMBL" id="PVY82359.1"/>
    </source>
</evidence>
<keyword evidence="1" id="KW-0472">Membrane</keyword>
<protein>
    <submittedName>
        <fullName evidence="2">Energy coupling factor transporter S component ThiW</fullName>
    </submittedName>
</protein>